<sequence length="170" mass="19188">KAPLYRSRFRRFSRHSKKTGVLCKPAKREAGPMELLAFSPSDDGEATDVLEYKDADSELADEDLRSTTASIENMGDDATVSVEDMDDAASAEEDIAARDDEDQDSDSSLEYESNGDEAGPLSITTIVIHEKMKYMSVGFYDTKEMAERSLHQPNQFVYSYKTRYVCWKRV</sequence>
<organism evidence="2 3">
    <name type="scientific">Phytophthora aleatoria</name>
    <dbReference type="NCBI Taxonomy" id="2496075"/>
    <lineage>
        <taxon>Eukaryota</taxon>
        <taxon>Sar</taxon>
        <taxon>Stramenopiles</taxon>
        <taxon>Oomycota</taxon>
        <taxon>Peronosporomycetes</taxon>
        <taxon>Peronosporales</taxon>
        <taxon>Peronosporaceae</taxon>
        <taxon>Phytophthora</taxon>
    </lineage>
</organism>
<name>A0A8J5I2I9_9STRA</name>
<evidence type="ECO:0000313" key="2">
    <source>
        <dbReference type="EMBL" id="KAG6944214.1"/>
    </source>
</evidence>
<accession>A0A8J5I2I9</accession>
<feature type="compositionally biased region" description="Acidic residues" evidence="1">
    <location>
        <begin position="83"/>
        <end position="115"/>
    </location>
</feature>
<keyword evidence="3" id="KW-1185">Reference proteome</keyword>
<dbReference type="Proteomes" id="UP000709295">
    <property type="component" value="Unassembled WGS sequence"/>
</dbReference>
<gene>
    <name evidence="2" type="ORF">JG688_00017200</name>
</gene>
<protein>
    <submittedName>
        <fullName evidence="2">Uncharacterized protein</fullName>
    </submittedName>
</protein>
<feature type="non-terminal residue" evidence="2">
    <location>
        <position position="1"/>
    </location>
</feature>
<feature type="region of interest" description="Disordered" evidence="1">
    <location>
        <begin position="70"/>
        <end position="117"/>
    </location>
</feature>
<reference evidence="2" key="1">
    <citation type="submission" date="2021-01" db="EMBL/GenBank/DDBJ databases">
        <title>Phytophthora aleatoria, a newly-described species from Pinus radiata is distinct from Phytophthora cactorum isolates based on comparative genomics.</title>
        <authorList>
            <person name="Mcdougal R."/>
            <person name="Panda P."/>
            <person name="Williams N."/>
            <person name="Studholme D.J."/>
        </authorList>
    </citation>
    <scope>NUCLEOTIDE SEQUENCE</scope>
    <source>
        <strain evidence="2">NZFS 4037</strain>
    </source>
</reference>
<proteinExistence type="predicted"/>
<evidence type="ECO:0000256" key="1">
    <source>
        <dbReference type="SAM" id="MobiDB-lite"/>
    </source>
</evidence>
<comment type="caution">
    <text evidence="2">The sequence shown here is derived from an EMBL/GenBank/DDBJ whole genome shotgun (WGS) entry which is preliminary data.</text>
</comment>
<evidence type="ECO:0000313" key="3">
    <source>
        <dbReference type="Proteomes" id="UP000709295"/>
    </source>
</evidence>
<dbReference type="AlphaFoldDB" id="A0A8J5I2I9"/>
<dbReference type="EMBL" id="JAENGY010002440">
    <property type="protein sequence ID" value="KAG6944214.1"/>
    <property type="molecule type" value="Genomic_DNA"/>
</dbReference>